<dbReference type="GeneID" id="39874248"/>
<keyword evidence="6 7" id="KW-0539">Nucleus</keyword>
<dbReference type="GO" id="GO:0000493">
    <property type="term" value="P:box H/ACA snoRNP assembly"/>
    <property type="evidence" value="ECO:0007669"/>
    <property type="project" value="InterPro"/>
</dbReference>
<sequence>MNSINGIPIDGNTEIDDLALVMHIAQNENERIRQLEALGRPVFDTYVAPREASSDSDSDDSGDDLDLVRREHHVGSAGTNAVEHDKEKEYQPAVDPEFPIDNIRIIDTVDLPTKVADRFPIAPIGVCTSVVGRVVVAQCTEPRRVLDLGSIVCLNDRRIIGTVSDTFGNTSAPFLMVVCRDPSMVKAGDPVYYDVRHSTLVTDLNVMETASSISSGEDSDEDNPPKNESVRQPVKLKQYYNDLECH</sequence>
<evidence type="ECO:0000256" key="4">
    <source>
        <dbReference type="ARBA" id="ARBA00022553"/>
    </source>
</evidence>
<dbReference type="InterPro" id="IPR009000">
    <property type="entry name" value="Transl_B-barrel_sf"/>
</dbReference>
<dbReference type="OrthoDB" id="21550at2759"/>
<comment type="similarity">
    <text evidence="7">Belongs to the GAR1 family.</text>
</comment>
<evidence type="ECO:0000256" key="1">
    <source>
        <dbReference type="ARBA" id="ARBA00009801"/>
    </source>
</evidence>
<dbReference type="GO" id="GO:0001522">
    <property type="term" value="P:pseudouridine synthesis"/>
    <property type="evidence" value="ECO:0007669"/>
    <property type="project" value="InterPro"/>
</dbReference>
<accession>A0A2H6KBV7</accession>
<protein>
    <recommendedName>
        <fullName evidence="7">H/ACA ribonucleoprotein complex subunit</fullName>
    </recommendedName>
</protein>
<keyword evidence="4" id="KW-0597">Phosphoprotein</keyword>
<reference evidence="9 10" key="1">
    <citation type="journal article" date="2017" name="BMC Genomics">
        <title>Whole-genome assembly of Babesia ovata and comparative genomics between closely related pathogens.</title>
        <authorList>
            <person name="Yamagishi J."/>
            <person name="Asada M."/>
            <person name="Hakimi H."/>
            <person name="Tanaka T.Q."/>
            <person name="Sugimoto C."/>
            <person name="Kawazu S."/>
        </authorList>
    </citation>
    <scope>NUCLEOTIDE SEQUENCE [LARGE SCALE GENOMIC DNA]</scope>
    <source>
        <strain evidence="9 10">Miyake</strain>
    </source>
</reference>
<dbReference type="VEuPathDB" id="PiroplasmaDB:BOVATA_019710"/>
<feature type="region of interest" description="Disordered" evidence="8">
    <location>
        <begin position="211"/>
        <end position="233"/>
    </location>
</feature>
<dbReference type="PANTHER" id="PTHR31633:SF1">
    <property type="entry name" value="H_ACA RIBONUCLEOPROTEIN COMPLEX NON-CORE SUBUNIT NAF1"/>
    <property type="match status" value="1"/>
</dbReference>
<dbReference type="RefSeq" id="XP_028866721.1">
    <property type="nucleotide sequence ID" value="XM_029010888.1"/>
</dbReference>
<dbReference type="AlphaFoldDB" id="A0A2H6KBV7"/>
<dbReference type="GO" id="GO:0005732">
    <property type="term" value="C:sno(s)RNA-containing ribonucleoprotein complex"/>
    <property type="evidence" value="ECO:0007669"/>
    <property type="project" value="InterPro"/>
</dbReference>
<gene>
    <name evidence="9" type="ORF">BOVATA_019710</name>
</gene>
<evidence type="ECO:0000256" key="6">
    <source>
        <dbReference type="ARBA" id="ARBA00023242"/>
    </source>
</evidence>
<proteinExistence type="inferred from homology"/>
<dbReference type="GO" id="GO:0006364">
    <property type="term" value="P:rRNA processing"/>
    <property type="evidence" value="ECO:0007669"/>
    <property type="project" value="UniProtKB-KW"/>
</dbReference>
<dbReference type="InterPro" id="IPR040309">
    <property type="entry name" value="Naf1"/>
</dbReference>
<evidence type="ECO:0000256" key="2">
    <source>
        <dbReference type="ARBA" id="ARBA00022517"/>
    </source>
</evidence>
<keyword evidence="10" id="KW-1185">Reference proteome</keyword>
<dbReference type="InterPro" id="IPR007504">
    <property type="entry name" value="H/ACA_rnp_Gar1/Naf1"/>
</dbReference>
<comment type="subunit">
    <text evidence="7">Component of the small nucleolar ribonucleoprotein particles containing H/ACA-type snoRNAs (H/ACA snoRNPs).</text>
</comment>
<evidence type="ECO:0000256" key="5">
    <source>
        <dbReference type="ARBA" id="ARBA00022884"/>
    </source>
</evidence>
<comment type="subcellular location">
    <subcellularLocation>
        <location evidence="7">Nucleus</location>
        <location evidence="7">Nucleolus</location>
    </subcellularLocation>
</comment>
<evidence type="ECO:0000256" key="7">
    <source>
        <dbReference type="RuleBase" id="RU364004"/>
    </source>
</evidence>
<evidence type="ECO:0000313" key="10">
    <source>
        <dbReference type="Proteomes" id="UP000236319"/>
    </source>
</evidence>
<evidence type="ECO:0000313" key="9">
    <source>
        <dbReference type="EMBL" id="GBE60478.1"/>
    </source>
</evidence>
<dbReference type="GO" id="GO:0005730">
    <property type="term" value="C:nucleolus"/>
    <property type="evidence" value="ECO:0007669"/>
    <property type="project" value="UniProtKB-SubCell"/>
</dbReference>
<evidence type="ECO:0000256" key="3">
    <source>
        <dbReference type="ARBA" id="ARBA00022552"/>
    </source>
</evidence>
<dbReference type="Gene3D" id="2.40.10.230">
    <property type="entry name" value="Probable tRNA pseudouridine synthase domain"/>
    <property type="match status" value="1"/>
</dbReference>
<comment type="caution">
    <text evidence="9">The sequence shown here is derived from an EMBL/GenBank/DDBJ whole genome shotgun (WGS) entry which is preliminary data.</text>
</comment>
<dbReference type="InterPro" id="IPR038664">
    <property type="entry name" value="Gar1/Naf1_Cbf5-bd_sf"/>
</dbReference>
<organism evidence="9 10">
    <name type="scientific">Babesia ovata</name>
    <dbReference type="NCBI Taxonomy" id="189622"/>
    <lineage>
        <taxon>Eukaryota</taxon>
        <taxon>Sar</taxon>
        <taxon>Alveolata</taxon>
        <taxon>Apicomplexa</taxon>
        <taxon>Aconoidasida</taxon>
        <taxon>Piroplasmida</taxon>
        <taxon>Babesiidae</taxon>
        <taxon>Babesia</taxon>
    </lineage>
</organism>
<dbReference type="GO" id="GO:0003723">
    <property type="term" value="F:RNA binding"/>
    <property type="evidence" value="ECO:0007669"/>
    <property type="project" value="UniProtKB-KW"/>
</dbReference>
<dbReference type="SUPFAM" id="SSF50447">
    <property type="entry name" value="Translation proteins"/>
    <property type="match status" value="1"/>
</dbReference>
<dbReference type="Pfam" id="PF04410">
    <property type="entry name" value="Gar1"/>
    <property type="match status" value="1"/>
</dbReference>
<comment type="function">
    <text evidence="7">Required for ribosome biogenesis. Part of a complex which catalyzes pseudouridylation of rRNA. This involves the isomerization of uridine such that the ribose is subsequently attached to C5, instead of the normal N1. Pseudouridine ("psi") residues may serve to stabilize the conformation of rRNAs.</text>
</comment>
<dbReference type="EMBL" id="BDSA01000002">
    <property type="protein sequence ID" value="GBE60478.1"/>
    <property type="molecule type" value="Genomic_DNA"/>
</dbReference>
<dbReference type="Proteomes" id="UP000236319">
    <property type="component" value="Unassembled WGS sequence"/>
</dbReference>
<keyword evidence="2 7" id="KW-0690">Ribosome biogenesis</keyword>
<keyword evidence="3 7" id="KW-0698">rRNA processing</keyword>
<dbReference type="PANTHER" id="PTHR31633">
    <property type="entry name" value="H/ACA RIBONUCLEOPROTEIN COMPLEX NON-CORE SUBUNIT NAF1"/>
    <property type="match status" value="1"/>
</dbReference>
<name>A0A2H6KBV7_9APIC</name>
<keyword evidence="7" id="KW-0687">Ribonucleoprotein</keyword>
<comment type="similarity">
    <text evidence="1">Belongs to the NAF1 family.</text>
</comment>
<keyword evidence="5 7" id="KW-0694">RNA-binding</keyword>
<evidence type="ECO:0000256" key="8">
    <source>
        <dbReference type="SAM" id="MobiDB-lite"/>
    </source>
</evidence>